<reference evidence="2" key="1">
    <citation type="journal article" date="2022" name="G3 (Bethesda)">
        <title>High quality genome of the basidiomycete yeast Dioszegia hungarica PDD-24b-2 isolated from cloud water.</title>
        <authorList>
            <person name="Jarrige D."/>
            <person name="Haridas S."/>
            <person name="Bleykasten-Grosshans C."/>
            <person name="Joly M."/>
            <person name="Nadalig T."/>
            <person name="Sancelme M."/>
            <person name="Vuilleumier S."/>
            <person name="Grigoriev I.V."/>
            <person name="Amato P."/>
            <person name="Bringel F."/>
        </authorList>
    </citation>
    <scope>NUCLEOTIDE SEQUENCE</scope>
    <source>
        <strain evidence="2">PDD-24b-2</strain>
    </source>
</reference>
<gene>
    <name evidence="2" type="ORF">MKK02DRAFT_38616</name>
</gene>
<feature type="compositionally biased region" description="Basic and acidic residues" evidence="1">
    <location>
        <begin position="1"/>
        <end position="18"/>
    </location>
</feature>
<comment type="caution">
    <text evidence="2">The sequence shown here is derived from an EMBL/GenBank/DDBJ whole genome shotgun (WGS) entry which is preliminary data.</text>
</comment>
<feature type="compositionally biased region" description="Acidic residues" evidence="1">
    <location>
        <begin position="356"/>
        <end position="389"/>
    </location>
</feature>
<proteinExistence type="predicted"/>
<evidence type="ECO:0000256" key="1">
    <source>
        <dbReference type="SAM" id="MobiDB-lite"/>
    </source>
</evidence>
<name>A0AA38LSC4_9TREE</name>
<keyword evidence="3" id="KW-1185">Reference proteome</keyword>
<dbReference type="Proteomes" id="UP001164286">
    <property type="component" value="Unassembled WGS sequence"/>
</dbReference>
<feature type="compositionally biased region" description="Basic and acidic residues" evidence="1">
    <location>
        <begin position="334"/>
        <end position="347"/>
    </location>
</feature>
<dbReference type="AlphaFoldDB" id="A0AA38LSC4"/>
<feature type="compositionally biased region" description="Polar residues" evidence="1">
    <location>
        <begin position="233"/>
        <end position="250"/>
    </location>
</feature>
<evidence type="ECO:0000313" key="3">
    <source>
        <dbReference type="Proteomes" id="UP001164286"/>
    </source>
</evidence>
<dbReference type="RefSeq" id="XP_052943722.1">
    <property type="nucleotide sequence ID" value="XM_053090188.1"/>
</dbReference>
<protein>
    <submittedName>
        <fullName evidence="2">Uncharacterized protein</fullName>
    </submittedName>
</protein>
<feature type="region of interest" description="Disordered" evidence="1">
    <location>
        <begin position="233"/>
        <end position="293"/>
    </location>
</feature>
<feature type="region of interest" description="Disordered" evidence="1">
    <location>
        <begin position="322"/>
        <end position="389"/>
    </location>
</feature>
<organism evidence="2 3">
    <name type="scientific">Dioszegia hungarica</name>
    <dbReference type="NCBI Taxonomy" id="4972"/>
    <lineage>
        <taxon>Eukaryota</taxon>
        <taxon>Fungi</taxon>
        <taxon>Dikarya</taxon>
        <taxon>Basidiomycota</taxon>
        <taxon>Agaricomycotina</taxon>
        <taxon>Tremellomycetes</taxon>
        <taxon>Tremellales</taxon>
        <taxon>Bulleribasidiaceae</taxon>
        <taxon>Dioszegia</taxon>
    </lineage>
</organism>
<feature type="region of interest" description="Disordered" evidence="1">
    <location>
        <begin position="1"/>
        <end position="33"/>
    </location>
</feature>
<evidence type="ECO:0000313" key="2">
    <source>
        <dbReference type="EMBL" id="KAI9633945.1"/>
    </source>
</evidence>
<accession>A0AA38LSC4</accession>
<sequence length="389" mass="41590">MPKAKAEKSALPAKEAKKPKGGSGEKGQGRRATGSNTGLVSFFPYLIDEAARALHKYSNLAVYVDNEIGGGTEVLVDKLRQALRQRGILVITPPFDLPLLADRRAIWAVYEIPLDFLAPIPFHTLCWEDLIRLVWRSEVQAMGFKSLKLGAPPSGFPVDSYHISLMTAANPLLGHKIDEYLARWPAPGTPTTIPAALPLSGFQAALVRPRRYFTRSQGLDGADVPPVIFAGMGSNQPDIEMKSGSSSSYNGEDVEMDSQSSESTVRPALAAARAGKKRESVKEASGEAVAGSSKIGDKVKEDCGACLGTGKVEVLTFSEASHVAPEAEEEAGNEEAHDPSKSSDKSSDSFGSDQGSDADDEHDDNEEYDEEAEDGETGEAEEADDHAKG</sequence>
<dbReference type="GeneID" id="77729393"/>
<dbReference type="EMBL" id="JAKWFO010000008">
    <property type="protein sequence ID" value="KAI9633945.1"/>
    <property type="molecule type" value="Genomic_DNA"/>
</dbReference>